<accession>A0A0K2SGQ3</accession>
<reference evidence="2" key="1">
    <citation type="submission" date="2015-07" db="EMBL/GenBank/DDBJ databases">
        <title>Complete genome sequence and phylogenetic analysis of Limnochorda pilosa.</title>
        <authorList>
            <person name="Watanabe M."/>
            <person name="Kojima H."/>
            <person name="Fukui M."/>
        </authorList>
    </citation>
    <scope>NUCLEOTIDE SEQUENCE [LARGE SCALE GENOMIC DNA]</scope>
    <source>
        <strain evidence="2">HC45</strain>
    </source>
</reference>
<dbReference type="PANTHER" id="PTHR37326">
    <property type="entry name" value="BLL3975 PROTEIN"/>
    <property type="match status" value="1"/>
</dbReference>
<dbReference type="EMBL" id="AP014924">
    <property type="protein sequence ID" value="BAS26291.1"/>
    <property type="molecule type" value="Genomic_DNA"/>
</dbReference>
<dbReference type="STRING" id="1555112.LIP_0434"/>
<dbReference type="SUPFAM" id="SSF53187">
    <property type="entry name" value="Zn-dependent exopeptidases"/>
    <property type="match status" value="1"/>
</dbReference>
<protein>
    <submittedName>
        <fullName evidence="1">Succinylglutamate desuccinylase</fullName>
    </submittedName>
</protein>
<dbReference type="Proteomes" id="UP000065807">
    <property type="component" value="Chromosome"/>
</dbReference>
<reference evidence="2" key="2">
    <citation type="journal article" date="2016" name="Int. J. Syst. Evol. Microbiol.">
        <title>Complete genome sequence and cell structure of Limnochorda pilosa, a Gram-negative spore-former within the phylum Firmicutes.</title>
        <authorList>
            <person name="Watanabe M."/>
            <person name="Kojima H."/>
            <person name="Fukui M."/>
        </authorList>
    </citation>
    <scope>NUCLEOTIDE SEQUENCE [LARGE SCALE GENOMIC DNA]</scope>
    <source>
        <strain evidence="2">HC45</strain>
    </source>
</reference>
<dbReference type="PANTHER" id="PTHR37326:SF1">
    <property type="entry name" value="BLL3975 PROTEIN"/>
    <property type="match status" value="1"/>
</dbReference>
<sequence length="376" mass="40103">MRRGVALFVAVIALVALSSGTFRSMERADVIVPGPGVTATARLSDYFAPLAGSPGETPVYVLDSGNPGGTVVILGGTHADELAGKLAAVLVVENAVARQGRLLVIPEANASASTHTLPLEGHPQRVFIPLPDGSERTFKLGSRVTNPLHQWPDPIVYVHAASGQELAGSDARNLNRNYPGRPDGSLTEQVAYAIQQLVVQEEADLVIDLHEASPEYPVINTIVAHPRAMDLAAWVALEVQMEGMSLGLEPSPESLRGLIHRELGDQTSALVVLMESANPAQGRLRGKTDADLVLEGQDPNYVKAARIGRLYVPFDEGGHPLSERVARHITGLQSFLRNLGLFGEDQEVVVEGLPSYAELAGSDLGRFLQGAEPTEH</sequence>
<keyword evidence="2" id="KW-1185">Reference proteome</keyword>
<evidence type="ECO:0000313" key="1">
    <source>
        <dbReference type="EMBL" id="BAS26291.1"/>
    </source>
</evidence>
<gene>
    <name evidence="1" type="ORF">LIP_0434</name>
</gene>
<organism evidence="1 2">
    <name type="scientific">Limnochorda pilosa</name>
    <dbReference type="NCBI Taxonomy" id="1555112"/>
    <lineage>
        <taxon>Bacteria</taxon>
        <taxon>Bacillati</taxon>
        <taxon>Bacillota</taxon>
        <taxon>Limnochordia</taxon>
        <taxon>Limnochordales</taxon>
        <taxon>Limnochordaceae</taxon>
        <taxon>Limnochorda</taxon>
    </lineage>
</organism>
<dbReference type="InterPro" id="IPR053138">
    <property type="entry name" value="N-alpha-Ac-DABA_deacetylase"/>
</dbReference>
<dbReference type="Gene3D" id="3.40.630.10">
    <property type="entry name" value="Zn peptidases"/>
    <property type="match status" value="1"/>
</dbReference>
<dbReference type="KEGG" id="lpil:LIP_0434"/>
<dbReference type="RefSeq" id="WP_068133701.1">
    <property type="nucleotide sequence ID" value="NZ_AP014924.1"/>
</dbReference>
<name>A0A0K2SGQ3_LIMPI</name>
<dbReference type="GO" id="GO:0046872">
    <property type="term" value="F:metal ion binding"/>
    <property type="evidence" value="ECO:0007669"/>
    <property type="project" value="UniProtKB-KW"/>
</dbReference>
<dbReference type="AlphaFoldDB" id="A0A0K2SGQ3"/>
<dbReference type="PATRIC" id="fig|1555112.3.peg.454"/>
<proteinExistence type="predicted"/>
<evidence type="ECO:0000313" key="2">
    <source>
        <dbReference type="Proteomes" id="UP000065807"/>
    </source>
</evidence>
<dbReference type="GO" id="GO:0016788">
    <property type="term" value="F:hydrolase activity, acting on ester bonds"/>
    <property type="evidence" value="ECO:0007669"/>
    <property type="project" value="InterPro"/>
</dbReference>